<keyword evidence="1" id="KW-0472">Membrane</keyword>
<feature type="transmembrane region" description="Helical" evidence="1">
    <location>
        <begin position="15"/>
        <end position="33"/>
    </location>
</feature>
<gene>
    <name evidence="2" type="ORF">INR99_11345</name>
</gene>
<keyword evidence="1" id="KW-0812">Transmembrane</keyword>
<sequence length="45" mass="4786">MLLIVLQGADLKWKIVLVVMILAGCIESGYCFCSGPEDDGRTIGG</sequence>
<name>A0A8J7K2E6_9NEIS</name>
<reference evidence="2 3" key="1">
    <citation type="submission" date="2020-10" db="EMBL/GenBank/DDBJ databases">
        <title>The genome sequence of Chitinilyticum litopenaei 4Y14.</title>
        <authorList>
            <person name="Liu Y."/>
        </authorList>
    </citation>
    <scope>NUCLEOTIDE SEQUENCE [LARGE SCALE GENOMIC DNA]</scope>
    <source>
        <strain evidence="2 3">4Y14</strain>
    </source>
</reference>
<proteinExistence type="predicted"/>
<evidence type="ECO:0000256" key="1">
    <source>
        <dbReference type="SAM" id="Phobius"/>
    </source>
</evidence>
<evidence type="ECO:0000313" key="3">
    <source>
        <dbReference type="Proteomes" id="UP000604481"/>
    </source>
</evidence>
<keyword evidence="1" id="KW-1133">Transmembrane helix</keyword>
<comment type="caution">
    <text evidence="2">The sequence shown here is derived from an EMBL/GenBank/DDBJ whole genome shotgun (WGS) entry which is preliminary data.</text>
</comment>
<dbReference type="RefSeq" id="WP_194116462.1">
    <property type="nucleotide sequence ID" value="NZ_JADFUA010000006.1"/>
</dbReference>
<evidence type="ECO:0000313" key="2">
    <source>
        <dbReference type="EMBL" id="MBE9609937.1"/>
    </source>
</evidence>
<keyword evidence="3" id="KW-1185">Reference proteome</keyword>
<accession>A0A8J7K2E6</accession>
<organism evidence="2 3">
    <name type="scientific">Chitinilyticum piscinae</name>
    <dbReference type="NCBI Taxonomy" id="2866724"/>
    <lineage>
        <taxon>Bacteria</taxon>
        <taxon>Pseudomonadati</taxon>
        <taxon>Pseudomonadota</taxon>
        <taxon>Betaproteobacteria</taxon>
        <taxon>Neisseriales</taxon>
        <taxon>Chitinibacteraceae</taxon>
        <taxon>Chitinilyticum</taxon>
    </lineage>
</organism>
<dbReference type="AlphaFoldDB" id="A0A8J7K2E6"/>
<dbReference type="EMBL" id="JADFUA010000006">
    <property type="protein sequence ID" value="MBE9609937.1"/>
    <property type="molecule type" value="Genomic_DNA"/>
</dbReference>
<protein>
    <submittedName>
        <fullName evidence="2">Uncharacterized protein</fullName>
    </submittedName>
</protein>
<dbReference type="Proteomes" id="UP000604481">
    <property type="component" value="Unassembled WGS sequence"/>
</dbReference>